<evidence type="ECO:0008006" key="3">
    <source>
        <dbReference type="Google" id="ProtNLM"/>
    </source>
</evidence>
<dbReference type="AlphaFoldDB" id="A0A438KK98"/>
<dbReference type="PANTHER" id="PTHR33116">
    <property type="entry name" value="REVERSE TRANSCRIPTASE ZINC-BINDING DOMAIN-CONTAINING PROTEIN-RELATED-RELATED"/>
    <property type="match status" value="1"/>
</dbReference>
<sequence>MCIKPLYTLGLARNFISSFTVRGACLENEEELKEGIGSYFKFVFEDSQMRRPDVDSGLFRSSVSSDNESLEGPFIGGVGGEVMQVFEEFHSQNVVLQSLYATFLVLILKKRAASDVQDFKPISLVGSLYKILAKVLVNKLKSVIDKVVLNNHNAFVGGRQIMDAALVANVVINLRKRSSNAFSSLIAKVGEGGFVTSFKVVGRSGERVHVSHLLFANGTLFFCEDNDGHMKFWKWIVTCFKLAYLLEPLISHVEFGTNGREIQEEIGCLEKQYLSKEGRLILVKCTLSNLPIYFMSLFVIPRKVRIGLERVQREFLREIWRKEGRSTWKSFWRRVISGNFGMVEGAWTTREVRDSFRLSLWKDIRNGWEEFILRTRLQPTNMLQWQTFRGGRDGGGCWEVHFRRSFQDWELEEVTRFLEKVQEGEDSLVWKNDERGKFSVKSYYKSLRAENIVLFPAKEIWDLVRNLLLEWKVKGLRKKIRAVWRLASIGLFLMYLGRTKSKDFPEGRHV</sequence>
<reference evidence="1 2" key="1">
    <citation type="journal article" date="2018" name="PLoS Genet.">
        <title>Population sequencing reveals clonal diversity and ancestral inbreeding in the grapevine cultivar Chardonnay.</title>
        <authorList>
            <person name="Roach M.J."/>
            <person name="Johnson D.L."/>
            <person name="Bohlmann J."/>
            <person name="van Vuuren H.J."/>
            <person name="Jones S.J."/>
            <person name="Pretorius I.S."/>
            <person name="Schmidt S.A."/>
            <person name="Borneman A.R."/>
        </authorList>
    </citation>
    <scope>NUCLEOTIDE SEQUENCE [LARGE SCALE GENOMIC DNA]</scope>
    <source>
        <strain evidence="2">cv. Chardonnay</strain>
        <tissue evidence="1">Leaf</tissue>
    </source>
</reference>
<dbReference type="PANTHER" id="PTHR33116:SF78">
    <property type="entry name" value="OS12G0587133 PROTEIN"/>
    <property type="match status" value="1"/>
</dbReference>
<evidence type="ECO:0000313" key="2">
    <source>
        <dbReference type="Proteomes" id="UP000288805"/>
    </source>
</evidence>
<evidence type="ECO:0000313" key="1">
    <source>
        <dbReference type="EMBL" id="RVX21632.1"/>
    </source>
</evidence>
<gene>
    <name evidence="1" type="ORF">CK203_002356</name>
</gene>
<comment type="caution">
    <text evidence="1">The sequence shown here is derived from an EMBL/GenBank/DDBJ whole genome shotgun (WGS) entry which is preliminary data.</text>
</comment>
<dbReference type="EMBL" id="QGNW01000005">
    <property type="protein sequence ID" value="RVX21632.1"/>
    <property type="molecule type" value="Genomic_DNA"/>
</dbReference>
<dbReference type="Proteomes" id="UP000288805">
    <property type="component" value="Unassembled WGS sequence"/>
</dbReference>
<name>A0A438KK98_VITVI</name>
<proteinExistence type="predicted"/>
<protein>
    <recommendedName>
        <fullName evidence="3">Reverse transcriptase domain-containing protein</fullName>
    </recommendedName>
</protein>
<accession>A0A438KK98</accession>
<organism evidence="1 2">
    <name type="scientific">Vitis vinifera</name>
    <name type="common">Grape</name>
    <dbReference type="NCBI Taxonomy" id="29760"/>
    <lineage>
        <taxon>Eukaryota</taxon>
        <taxon>Viridiplantae</taxon>
        <taxon>Streptophyta</taxon>
        <taxon>Embryophyta</taxon>
        <taxon>Tracheophyta</taxon>
        <taxon>Spermatophyta</taxon>
        <taxon>Magnoliopsida</taxon>
        <taxon>eudicotyledons</taxon>
        <taxon>Gunneridae</taxon>
        <taxon>Pentapetalae</taxon>
        <taxon>rosids</taxon>
        <taxon>Vitales</taxon>
        <taxon>Vitaceae</taxon>
        <taxon>Viteae</taxon>
        <taxon>Vitis</taxon>
    </lineage>
</organism>